<evidence type="ECO:0000259" key="1">
    <source>
        <dbReference type="PROSITE" id="PS50125"/>
    </source>
</evidence>
<evidence type="ECO:0000313" key="2">
    <source>
        <dbReference type="EMBL" id="KKL70189.1"/>
    </source>
</evidence>
<dbReference type="SUPFAM" id="SSF55073">
    <property type="entry name" value="Nucleotide cyclase"/>
    <property type="match status" value="1"/>
</dbReference>
<sequence length="127" mass="14488">MRRLLNLKNYIQCFFDIEKLLLKEQDKYLRVFGAKPQFKAGAHYGTVIAGEIGVIKRDITYSGDILNTTARIQGMCNELQSNFLISKELYQLNGTPDLPWSFKKIGGILLKGKKEAMELMSISLNNR</sequence>
<organism evidence="2">
    <name type="scientific">marine sediment metagenome</name>
    <dbReference type="NCBI Taxonomy" id="412755"/>
    <lineage>
        <taxon>unclassified sequences</taxon>
        <taxon>metagenomes</taxon>
        <taxon>ecological metagenomes</taxon>
    </lineage>
</organism>
<dbReference type="EMBL" id="LAZR01025972">
    <property type="protein sequence ID" value="KKL70189.1"/>
    <property type="molecule type" value="Genomic_DNA"/>
</dbReference>
<proteinExistence type="predicted"/>
<dbReference type="AlphaFoldDB" id="A0A0F9E8A1"/>
<protein>
    <recommendedName>
        <fullName evidence="1">Guanylate cyclase domain-containing protein</fullName>
    </recommendedName>
</protein>
<reference evidence="2" key="1">
    <citation type="journal article" date="2015" name="Nature">
        <title>Complex archaea that bridge the gap between prokaryotes and eukaryotes.</title>
        <authorList>
            <person name="Spang A."/>
            <person name="Saw J.H."/>
            <person name="Jorgensen S.L."/>
            <person name="Zaremba-Niedzwiedzka K."/>
            <person name="Martijn J."/>
            <person name="Lind A.E."/>
            <person name="van Eijk R."/>
            <person name="Schleper C."/>
            <person name="Guy L."/>
            <person name="Ettema T.J."/>
        </authorList>
    </citation>
    <scope>NUCLEOTIDE SEQUENCE</scope>
</reference>
<dbReference type="PROSITE" id="PS50125">
    <property type="entry name" value="GUANYLATE_CYCLASE_2"/>
    <property type="match status" value="1"/>
</dbReference>
<gene>
    <name evidence="2" type="ORF">LCGC14_2107370</name>
</gene>
<dbReference type="InterPro" id="IPR001054">
    <property type="entry name" value="A/G_cyclase"/>
</dbReference>
<name>A0A0F9E8A1_9ZZZZ</name>
<comment type="caution">
    <text evidence="2">The sequence shown here is derived from an EMBL/GenBank/DDBJ whole genome shotgun (WGS) entry which is preliminary data.</text>
</comment>
<dbReference type="GO" id="GO:0009190">
    <property type="term" value="P:cyclic nucleotide biosynthetic process"/>
    <property type="evidence" value="ECO:0007669"/>
    <property type="project" value="InterPro"/>
</dbReference>
<dbReference type="Gene3D" id="3.30.70.1230">
    <property type="entry name" value="Nucleotide cyclase"/>
    <property type="match status" value="1"/>
</dbReference>
<dbReference type="InterPro" id="IPR029787">
    <property type="entry name" value="Nucleotide_cyclase"/>
</dbReference>
<dbReference type="CDD" id="cd07302">
    <property type="entry name" value="CHD"/>
    <property type="match status" value="1"/>
</dbReference>
<dbReference type="Pfam" id="PF00211">
    <property type="entry name" value="Guanylate_cyc"/>
    <property type="match status" value="1"/>
</dbReference>
<dbReference type="GO" id="GO:0035556">
    <property type="term" value="P:intracellular signal transduction"/>
    <property type="evidence" value="ECO:0007669"/>
    <property type="project" value="InterPro"/>
</dbReference>
<feature type="domain" description="Guanylate cyclase" evidence="1">
    <location>
        <begin position="37"/>
        <end position="73"/>
    </location>
</feature>
<accession>A0A0F9E8A1</accession>